<feature type="signal peptide" evidence="2">
    <location>
        <begin position="1"/>
        <end position="22"/>
    </location>
</feature>
<dbReference type="KEGG" id="gtt:GUITHDRAFT_103616"/>
<dbReference type="RefSeq" id="XP_005837363.1">
    <property type="nucleotide sequence ID" value="XM_005837306.1"/>
</dbReference>
<dbReference type="Proteomes" id="UP000011087">
    <property type="component" value="Unassembled WGS sequence"/>
</dbReference>
<reference evidence="4" key="3">
    <citation type="submission" date="2015-06" db="UniProtKB">
        <authorList>
            <consortium name="EnsemblProtists"/>
        </authorList>
    </citation>
    <scope>IDENTIFICATION</scope>
</reference>
<dbReference type="PaxDb" id="55529-EKX50383"/>
<organism evidence="3">
    <name type="scientific">Guillardia theta (strain CCMP2712)</name>
    <name type="common">Cryptophyte</name>
    <dbReference type="NCBI Taxonomy" id="905079"/>
    <lineage>
        <taxon>Eukaryota</taxon>
        <taxon>Cryptophyceae</taxon>
        <taxon>Pyrenomonadales</taxon>
        <taxon>Geminigeraceae</taxon>
        <taxon>Guillardia</taxon>
    </lineage>
</organism>
<accession>L1JQM6</accession>
<dbReference type="EMBL" id="JH992978">
    <property type="protein sequence ID" value="EKX50383.1"/>
    <property type="molecule type" value="Genomic_DNA"/>
</dbReference>
<evidence type="ECO:0000313" key="5">
    <source>
        <dbReference type="Proteomes" id="UP000011087"/>
    </source>
</evidence>
<proteinExistence type="predicted"/>
<keyword evidence="2" id="KW-0732">Signal</keyword>
<evidence type="ECO:0000256" key="1">
    <source>
        <dbReference type="SAM" id="MobiDB-lite"/>
    </source>
</evidence>
<dbReference type="GeneID" id="17307153"/>
<sequence length="283" mass="32330">MSLVSPLGILWLSSIIISSSEGLCCFQWTRFDREQSAVCQRSCLRIRGGNDGGDEKNASVQEEDPHMLNVWDIAIDAADKNGKKLRDQFAKAVMQGSSNILEHLTKQDEGTEGVQSEIEGEQRERKNEEIGDVQQDIKVVQGKIEGVQGKIEGVQQEITDVLRRMQDQNDQMLKEVHMQLVQQLVAYQQQLVEDKKQLVEDKKQLVAYQQHLIDREKLLLDKDKLVEGLIPHPVQLRDSMSRPEGETELNVAIMGTNRTYASWHAKFLERALDYRMRRKGFTG</sequence>
<feature type="compositionally biased region" description="Basic and acidic residues" evidence="1">
    <location>
        <begin position="120"/>
        <end position="129"/>
    </location>
</feature>
<evidence type="ECO:0000313" key="4">
    <source>
        <dbReference type="EnsemblProtists" id="EKX50383"/>
    </source>
</evidence>
<keyword evidence="5" id="KW-1185">Reference proteome</keyword>
<feature type="chain" id="PRO_5008771634" evidence="2">
    <location>
        <begin position="23"/>
        <end position="283"/>
    </location>
</feature>
<dbReference type="HOGENOM" id="CLU_085888_0_0_1"/>
<evidence type="ECO:0000256" key="2">
    <source>
        <dbReference type="SAM" id="SignalP"/>
    </source>
</evidence>
<evidence type="ECO:0000313" key="3">
    <source>
        <dbReference type="EMBL" id="EKX50383.1"/>
    </source>
</evidence>
<gene>
    <name evidence="3" type="ORF">GUITHDRAFT_103616</name>
</gene>
<dbReference type="AlphaFoldDB" id="L1JQM6"/>
<feature type="region of interest" description="Disordered" evidence="1">
    <location>
        <begin position="106"/>
        <end position="129"/>
    </location>
</feature>
<dbReference type="EnsemblProtists" id="EKX50383">
    <property type="protein sequence ID" value="EKX50383"/>
    <property type="gene ID" value="GUITHDRAFT_103616"/>
</dbReference>
<protein>
    <submittedName>
        <fullName evidence="3 4">Uncharacterized protein</fullName>
    </submittedName>
</protein>
<reference evidence="5" key="2">
    <citation type="submission" date="2012-11" db="EMBL/GenBank/DDBJ databases">
        <authorList>
            <person name="Kuo A."/>
            <person name="Curtis B.A."/>
            <person name="Tanifuji G."/>
            <person name="Burki F."/>
            <person name="Gruber A."/>
            <person name="Irimia M."/>
            <person name="Maruyama S."/>
            <person name="Arias M.C."/>
            <person name="Ball S.G."/>
            <person name="Gile G.H."/>
            <person name="Hirakawa Y."/>
            <person name="Hopkins J.F."/>
            <person name="Rensing S.A."/>
            <person name="Schmutz J."/>
            <person name="Symeonidi A."/>
            <person name="Elias M."/>
            <person name="Eveleigh R.J."/>
            <person name="Herman E.K."/>
            <person name="Klute M.J."/>
            <person name="Nakayama T."/>
            <person name="Obornik M."/>
            <person name="Reyes-Prieto A."/>
            <person name="Armbrust E.V."/>
            <person name="Aves S.J."/>
            <person name="Beiko R.G."/>
            <person name="Coutinho P."/>
            <person name="Dacks J.B."/>
            <person name="Durnford D.G."/>
            <person name="Fast N.M."/>
            <person name="Green B.R."/>
            <person name="Grisdale C."/>
            <person name="Hempe F."/>
            <person name="Henrissat B."/>
            <person name="Hoppner M.P."/>
            <person name="Ishida K.-I."/>
            <person name="Kim E."/>
            <person name="Koreny L."/>
            <person name="Kroth P.G."/>
            <person name="Liu Y."/>
            <person name="Malik S.-B."/>
            <person name="Maier U.G."/>
            <person name="McRose D."/>
            <person name="Mock T."/>
            <person name="Neilson J.A."/>
            <person name="Onodera N.T."/>
            <person name="Poole A.M."/>
            <person name="Pritham E.J."/>
            <person name="Richards T.A."/>
            <person name="Rocap G."/>
            <person name="Roy S.W."/>
            <person name="Sarai C."/>
            <person name="Schaack S."/>
            <person name="Shirato S."/>
            <person name="Slamovits C.H."/>
            <person name="Spencer D.F."/>
            <person name="Suzuki S."/>
            <person name="Worden A.Z."/>
            <person name="Zauner S."/>
            <person name="Barry K."/>
            <person name="Bell C."/>
            <person name="Bharti A.K."/>
            <person name="Crow J.A."/>
            <person name="Grimwood J."/>
            <person name="Kramer R."/>
            <person name="Lindquist E."/>
            <person name="Lucas S."/>
            <person name="Salamov A."/>
            <person name="McFadden G.I."/>
            <person name="Lane C.E."/>
            <person name="Keeling P.J."/>
            <person name="Gray M.W."/>
            <person name="Grigoriev I.V."/>
            <person name="Archibald J.M."/>
        </authorList>
    </citation>
    <scope>NUCLEOTIDE SEQUENCE</scope>
    <source>
        <strain evidence="5">CCMP2712</strain>
    </source>
</reference>
<reference evidence="3 5" key="1">
    <citation type="journal article" date="2012" name="Nature">
        <title>Algal genomes reveal evolutionary mosaicism and the fate of nucleomorphs.</title>
        <authorList>
            <consortium name="DOE Joint Genome Institute"/>
            <person name="Curtis B.A."/>
            <person name="Tanifuji G."/>
            <person name="Burki F."/>
            <person name="Gruber A."/>
            <person name="Irimia M."/>
            <person name="Maruyama S."/>
            <person name="Arias M.C."/>
            <person name="Ball S.G."/>
            <person name="Gile G.H."/>
            <person name="Hirakawa Y."/>
            <person name="Hopkins J.F."/>
            <person name="Kuo A."/>
            <person name="Rensing S.A."/>
            <person name="Schmutz J."/>
            <person name="Symeonidi A."/>
            <person name="Elias M."/>
            <person name="Eveleigh R.J."/>
            <person name="Herman E.K."/>
            <person name="Klute M.J."/>
            <person name="Nakayama T."/>
            <person name="Obornik M."/>
            <person name="Reyes-Prieto A."/>
            <person name="Armbrust E.V."/>
            <person name="Aves S.J."/>
            <person name="Beiko R.G."/>
            <person name="Coutinho P."/>
            <person name="Dacks J.B."/>
            <person name="Durnford D.G."/>
            <person name="Fast N.M."/>
            <person name="Green B.R."/>
            <person name="Grisdale C.J."/>
            <person name="Hempel F."/>
            <person name="Henrissat B."/>
            <person name="Hoppner M.P."/>
            <person name="Ishida K."/>
            <person name="Kim E."/>
            <person name="Koreny L."/>
            <person name="Kroth P.G."/>
            <person name="Liu Y."/>
            <person name="Malik S.B."/>
            <person name="Maier U.G."/>
            <person name="McRose D."/>
            <person name="Mock T."/>
            <person name="Neilson J.A."/>
            <person name="Onodera N.T."/>
            <person name="Poole A.M."/>
            <person name="Pritham E.J."/>
            <person name="Richards T.A."/>
            <person name="Rocap G."/>
            <person name="Roy S.W."/>
            <person name="Sarai C."/>
            <person name="Schaack S."/>
            <person name="Shirato S."/>
            <person name="Slamovits C.H."/>
            <person name="Spencer D.F."/>
            <person name="Suzuki S."/>
            <person name="Worden A.Z."/>
            <person name="Zauner S."/>
            <person name="Barry K."/>
            <person name="Bell C."/>
            <person name="Bharti A.K."/>
            <person name="Crow J.A."/>
            <person name="Grimwood J."/>
            <person name="Kramer R."/>
            <person name="Lindquist E."/>
            <person name="Lucas S."/>
            <person name="Salamov A."/>
            <person name="McFadden G.I."/>
            <person name="Lane C.E."/>
            <person name="Keeling P.J."/>
            <person name="Gray M.W."/>
            <person name="Grigoriev I.V."/>
            <person name="Archibald J.M."/>
        </authorList>
    </citation>
    <scope>NUCLEOTIDE SEQUENCE</scope>
    <source>
        <strain evidence="3 5">CCMP2712</strain>
    </source>
</reference>
<name>L1JQM6_GUITC</name>